<feature type="compositionally biased region" description="Basic and acidic residues" evidence="1">
    <location>
        <begin position="43"/>
        <end position="55"/>
    </location>
</feature>
<comment type="caution">
    <text evidence="2">The sequence shown here is derived from an EMBL/GenBank/DDBJ whole genome shotgun (WGS) entry which is preliminary data.</text>
</comment>
<accession>A0A498MT50</accession>
<sequence length="89" mass="9949">MRRERLKLCDLQINSAQTNEDESLLLKSSNKRFGNEAYATGKKEKLSFSPQDEHSSSFSTSSDPAVLLCLISKDLLTDAVMIPCCRSSY</sequence>
<dbReference type="GO" id="GO:0016874">
    <property type="term" value="F:ligase activity"/>
    <property type="evidence" value="ECO:0007669"/>
    <property type="project" value="UniProtKB-KW"/>
</dbReference>
<evidence type="ECO:0000313" key="2">
    <source>
        <dbReference type="EMBL" id="RXN23851.1"/>
    </source>
</evidence>
<dbReference type="EMBL" id="QBIY01011164">
    <property type="protein sequence ID" value="RXN34811.1"/>
    <property type="molecule type" value="Genomic_DNA"/>
</dbReference>
<organism evidence="2 4">
    <name type="scientific">Labeo rohita</name>
    <name type="common">Indian major carp</name>
    <name type="synonym">Cyprinus rohita</name>
    <dbReference type="NCBI Taxonomy" id="84645"/>
    <lineage>
        <taxon>Eukaryota</taxon>
        <taxon>Metazoa</taxon>
        <taxon>Chordata</taxon>
        <taxon>Craniata</taxon>
        <taxon>Vertebrata</taxon>
        <taxon>Euteleostomi</taxon>
        <taxon>Actinopterygii</taxon>
        <taxon>Neopterygii</taxon>
        <taxon>Teleostei</taxon>
        <taxon>Ostariophysi</taxon>
        <taxon>Cypriniformes</taxon>
        <taxon>Cyprinidae</taxon>
        <taxon>Labeoninae</taxon>
        <taxon>Labeonini</taxon>
        <taxon>Labeo</taxon>
    </lineage>
</organism>
<dbReference type="STRING" id="84645.A0A498MT50"/>
<feature type="region of interest" description="Disordered" evidence="1">
    <location>
        <begin position="43"/>
        <end position="62"/>
    </location>
</feature>
<keyword evidence="4" id="KW-1185">Reference proteome</keyword>
<evidence type="ECO:0000313" key="3">
    <source>
        <dbReference type="EMBL" id="RXN34811.1"/>
    </source>
</evidence>
<evidence type="ECO:0000256" key="1">
    <source>
        <dbReference type="SAM" id="MobiDB-lite"/>
    </source>
</evidence>
<proteinExistence type="predicted"/>
<name>A0A498MT50_LABRO</name>
<dbReference type="EMBL" id="QBIY01012556">
    <property type="protein sequence ID" value="RXN23851.1"/>
    <property type="molecule type" value="Genomic_DNA"/>
</dbReference>
<dbReference type="AlphaFoldDB" id="A0A498MT50"/>
<keyword evidence="2" id="KW-0436">Ligase</keyword>
<evidence type="ECO:0000313" key="4">
    <source>
        <dbReference type="Proteomes" id="UP000290572"/>
    </source>
</evidence>
<reference evidence="2 4" key="1">
    <citation type="submission" date="2018-03" db="EMBL/GenBank/DDBJ databases">
        <title>Draft genome sequence of Rohu Carp (Labeo rohita).</title>
        <authorList>
            <person name="Das P."/>
            <person name="Kushwaha B."/>
            <person name="Joshi C.G."/>
            <person name="Kumar D."/>
            <person name="Nagpure N.S."/>
            <person name="Sahoo L."/>
            <person name="Das S.P."/>
            <person name="Bit A."/>
            <person name="Patnaik S."/>
            <person name="Meher P.K."/>
            <person name="Jayasankar P."/>
            <person name="Koringa P.G."/>
            <person name="Patel N.V."/>
            <person name="Hinsu A.T."/>
            <person name="Kumar R."/>
            <person name="Pandey M."/>
            <person name="Agarwal S."/>
            <person name="Srivastava S."/>
            <person name="Singh M."/>
            <person name="Iquebal M.A."/>
            <person name="Jaiswal S."/>
            <person name="Angadi U.B."/>
            <person name="Kumar N."/>
            <person name="Raza M."/>
            <person name="Shah T.M."/>
            <person name="Rai A."/>
            <person name="Jena J.K."/>
        </authorList>
    </citation>
    <scope>NUCLEOTIDE SEQUENCE [LARGE SCALE GENOMIC DNA]</scope>
    <source>
        <strain evidence="2">DASCIFA01</strain>
        <tissue evidence="2">Testis</tissue>
    </source>
</reference>
<gene>
    <name evidence="3" type="ORF">ROHU_003945</name>
    <name evidence="2" type="ORF">ROHU_022489</name>
</gene>
<dbReference type="Proteomes" id="UP000290572">
    <property type="component" value="Unassembled WGS sequence"/>
</dbReference>
<protein>
    <submittedName>
        <fullName evidence="2">E3 ubiquitin-ligase RBBP6-like protein</fullName>
    </submittedName>
</protein>